<dbReference type="CDD" id="cd00347">
    <property type="entry name" value="Flavin_utilizing_monoxygenases"/>
    <property type="match status" value="2"/>
</dbReference>
<dbReference type="FunFam" id="3.20.20.30:FF:000002">
    <property type="entry name" value="LLM class flavin-dependent oxidoreductase"/>
    <property type="match status" value="1"/>
</dbReference>
<evidence type="ECO:0000313" key="4">
    <source>
        <dbReference type="EMBL" id="SNR32391.1"/>
    </source>
</evidence>
<keyword evidence="5" id="KW-1185">Reference proteome</keyword>
<organism evidence="4 5">
    <name type="scientific">Hymenobacter mucosus</name>
    <dbReference type="NCBI Taxonomy" id="1411120"/>
    <lineage>
        <taxon>Bacteria</taxon>
        <taxon>Pseudomonadati</taxon>
        <taxon>Bacteroidota</taxon>
        <taxon>Cytophagia</taxon>
        <taxon>Cytophagales</taxon>
        <taxon>Hymenobacteraceae</taxon>
        <taxon>Hymenobacter</taxon>
    </lineage>
</organism>
<accession>A0A238VDV6</accession>
<dbReference type="NCBIfam" id="TIGR03558">
    <property type="entry name" value="oxido_grp_1"/>
    <property type="match status" value="1"/>
</dbReference>
<dbReference type="RefSeq" id="WP_089331545.1">
    <property type="nucleotide sequence ID" value="NZ_FZNS01000001.1"/>
</dbReference>
<dbReference type="AlphaFoldDB" id="A0A238VDV6"/>
<dbReference type="EMBL" id="FZNS01000001">
    <property type="protein sequence ID" value="SNR32391.1"/>
    <property type="molecule type" value="Genomic_DNA"/>
</dbReference>
<dbReference type="Pfam" id="PF00296">
    <property type="entry name" value="Bac_luciferase"/>
    <property type="match status" value="1"/>
</dbReference>
<sequence>MSGSSLATLPLSVLDLAAILAGHTPADTFRNTVDLAQHAEQWGYQRYWLAEHHNMASIASSATSILIGHVAGHTSTIRVGSGGIMLPNHAPLVVAEQFGTLATLYPGRIDLGLGRAPGTDQLTALALRRDARSAANDFPENVQELQTYLSAENRTARVRAVPGEGLDIPMWLLGSSTYSAQLAGMLGLPFAFASHFAPTYLYEALGLYRQNFRPSAQQATPHAVACVNVIAADTDEEAERLATSFYMFALGIIRGTTHPLQAPIATMEGYWTEYEEAAVRQMMTYVFIGGPETIARKLEAFVAQTKIDELMVVAHIYDHAARLRSYEILAELKRKIQTTPELARAEA</sequence>
<evidence type="ECO:0000256" key="2">
    <source>
        <dbReference type="ARBA" id="ARBA00074555"/>
    </source>
</evidence>
<dbReference type="InterPro" id="IPR050766">
    <property type="entry name" value="Bact_Lucif_Oxidored"/>
</dbReference>
<dbReference type="GO" id="GO:0005829">
    <property type="term" value="C:cytosol"/>
    <property type="evidence" value="ECO:0007669"/>
    <property type="project" value="TreeGrafter"/>
</dbReference>
<gene>
    <name evidence="4" type="ORF">SAMN06269173_101504</name>
</gene>
<evidence type="ECO:0000313" key="5">
    <source>
        <dbReference type="Proteomes" id="UP000198310"/>
    </source>
</evidence>
<dbReference type="InterPro" id="IPR011251">
    <property type="entry name" value="Luciferase-like_dom"/>
</dbReference>
<dbReference type="Proteomes" id="UP000198310">
    <property type="component" value="Unassembled WGS sequence"/>
</dbReference>
<name>A0A238VDV6_9BACT</name>
<dbReference type="InterPro" id="IPR019949">
    <property type="entry name" value="CmoO-like"/>
</dbReference>
<reference evidence="5" key="1">
    <citation type="submission" date="2017-06" db="EMBL/GenBank/DDBJ databases">
        <authorList>
            <person name="Varghese N."/>
            <person name="Submissions S."/>
        </authorList>
    </citation>
    <scope>NUCLEOTIDE SEQUENCE [LARGE SCALE GENOMIC DNA]</scope>
    <source>
        <strain evidence="5">DSM 28041</strain>
    </source>
</reference>
<dbReference type="PANTHER" id="PTHR30137:SF6">
    <property type="entry name" value="LUCIFERASE-LIKE MONOOXYGENASE"/>
    <property type="match status" value="1"/>
</dbReference>
<protein>
    <recommendedName>
        <fullName evidence="2">Luciferase-like monooxygenase</fullName>
    </recommendedName>
</protein>
<evidence type="ECO:0000256" key="1">
    <source>
        <dbReference type="ARBA" id="ARBA00007789"/>
    </source>
</evidence>
<evidence type="ECO:0000259" key="3">
    <source>
        <dbReference type="Pfam" id="PF00296"/>
    </source>
</evidence>
<dbReference type="Gene3D" id="3.20.20.30">
    <property type="entry name" value="Luciferase-like domain"/>
    <property type="match status" value="1"/>
</dbReference>
<proteinExistence type="predicted"/>
<feature type="domain" description="Luciferase-like" evidence="3">
    <location>
        <begin position="21"/>
        <end position="304"/>
    </location>
</feature>
<dbReference type="GO" id="GO:0016705">
    <property type="term" value="F:oxidoreductase activity, acting on paired donors, with incorporation or reduction of molecular oxygen"/>
    <property type="evidence" value="ECO:0007669"/>
    <property type="project" value="InterPro"/>
</dbReference>
<dbReference type="InterPro" id="IPR036661">
    <property type="entry name" value="Luciferase-like_sf"/>
</dbReference>
<dbReference type="SUPFAM" id="SSF51679">
    <property type="entry name" value="Bacterial luciferase-like"/>
    <property type="match status" value="1"/>
</dbReference>
<comment type="similarity">
    <text evidence="1">To bacterial alkanal monooxygenase alpha and beta chains.</text>
</comment>
<dbReference type="PANTHER" id="PTHR30137">
    <property type="entry name" value="LUCIFERASE-LIKE MONOOXYGENASE"/>
    <property type="match status" value="1"/>
</dbReference>